<reference evidence="1 2" key="1">
    <citation type="submission" date="2023-02" db="EMBL/GenBank/DDBJ databases">
        <title>Pseudomonas chrutzelriedensis sp. nov., a potently antifungal strain isolated from moss.</title>
        <authorList>
            <person name="Schnyder A."/>
            <person name="Kalawong R."/>
            <person name="Eberl L."/>
            <person name="Agnoli K."/>
        </authorList>
    </citation>
    <scope>NUCLEOTIDE SEQUENCE [LARGE SCALE GENOMIC DNA]</scope>
    <source>
        <strain evidence="1 2">681</strain>
    </source>
</reference>
<evidence type="ECO:0008006" key="3">
    <source>
        <dbReference type="Google" id="ProtNLM"/>
    </source>
</evidence>
<dbReference type="EMBL" id="JARBWL010000001">
    <property type="protein sequence ID" value="MDI2590329.1"/>
    <property type="molecule type" value="Genomic_DNA"/>
</dbReference>
<sequence length="248" mass="28058">MSMQGLPLTAGVERAELMAAAGARPRRSRLILDYDTRRYPFAALLSRDVFKVQRLEMLHHYLRQQHAAAGTRPGRLRHRDNLMLRGMMERQPADAAFYRLYHSFMLQLLAPLVGRGISYTSHPKLRVHLAGTPSVSSFHHDICVTERIDQINFWMPFTDVRDGCALWLESDYGKADFAPVALSYGQVLIFDGGYLGHGSMHNDSERTRVSLDMRFSYKKATTRTEGVALLDHLAQVLEPAVVSEGVLM</sequence>
<organism evidence="1 2">
    <name type="scientific">Pseudomonas fungipugnans</name>
    <dbReference type="NCBI Taxonomy" id="3024217"/>
    <lineage>
        <taxon>Bacteria</taxon>
        <taxon>Pseudomonadati</taxon>
        <taxon>Pseudomonadota</taxon>
        <taxon>Gammaproteobacteria</taxon>
        <taxon>Pseudomonadales</taxon>
        <taxon>Pseudomonadaceae</taxon>
        <taxon>Pseudomonas</taxon>
    </lineage>
</organism>
<accession>A0ABT6QHH4</accession>
<evidence type="ECO:0000313" key="2">
    <source>
        <dbReference type="Proteomes" id="UP001159100"/>
    </source>
</evidence>
<protein>
    <recommendedName>
        <fullName evidence="3">Streptomycin biosynthesis enzyme StrG</fullName>
    </recommendedName>
</protein>
<keyword evidence="2" id="KW-1185">Reference proteome</keyword>
<dbReference type="SUPFAM" id="SSF51197">
    <property type="entry name" value="Clavaminate synthase-like"/>
    <property type="match status" value="1"/>
</dbReference>
<proteinExistence type="predicted"/>
<gene>
    <name evidence="1" type="ORF">POF45_02625</name>
</gene>
<dbReference type="Proteomes" id="UP001159100">
    <property type="component" value="Unassembled WGS sequence"/>
</dbReference>
<comment type="caution">
    <text evidence="1">The sequence shown here is derived from an EMBL/GenBank/DDBJ whole genome shotgun (WGS) entry which is preliminary data.</text>
</comment>
<name>A0ABT6QHH4_9PSED</name>
<dbReference type="Gene3D" id="2.60.120.620">
    <property type="entry name" value="q2cbj1_9rhob like domain"/>
    <property type="match status" value="1"/>
</dbReference>
<dbReference type="RefSeq" id="WP_259502911.1">
    <property type="nucleotide sequence ID" value="NZ_JARBWL010000001.1"/>
</dbReference>
<evidence type="ECO:0000313" key="1">
    <source>
        <dbReference type="EMBL" id="MDI2590329.1"/>
    </source>
</evidence>